<organism evidence="12 13">
    <name type="scientific">Conexibacter arvalis</name>
    <dbReference type="NCBI Taxonomy" id="912552"/>
    <lineage>
        <taxon>Bacteria</taxon>
        <taxon>Bacillati</taxon>
        <taxon>Actinomycetota</taxon>
        <taxon>Thermoleophilia</taxon>
        <taxon>Solirubrobacterales</taxon>
        <taxon>Conexibacteraceae</taxon>
        <taxon>Conexibacter</taxon>
    </lineage>
</organism>
<evidence type="ECO:0000256" key="4">
    <source>
        <dbReference type="ARBA" id="ARBA00022490"/>
    </source>
</evidence>
<dbReference type="InterPro" id="IPR003442">
    <property type="entry name" value="T6A_TsaE"/>
</dbReference>
<evidence type="ECO:0000256" key="8">
    <source>
        <dbReference type="ARBA" id="ARBA00022840"/>
    </source>
</evidence>
<dbReference type="PANTHER" id="PTHR33540:SF2">
    <property type="entry name" value="TRNA THREONYLCARBAMOYLADENOSINE BIOSYNTHESIS PROTEIN TSAE"/>
    <property type="match status" value="1"/>
</dbReference>
<keyword evidence="5" id="KW-0819">tRNA processing</keyword>
<evidence type="ECO:0000256" key="9">
    <source>
        <dbReference type="ARBA" id="ARBA00022842"/>
    </source>
</evidence>
<dbReference type="GO" id="GO:0046872">
    <property type="term" value="F:metal ion binding"/>
    <property type="evidence" value="ECO:0007669"/>
    <property type="project" value="UniProtKB-KW"/>
</dbReference>
<comment type="function">
    <text evidence="10">Required for the formation of a threonylcarbamoyl group on adenosine at position 37 (t(6)A37) in tRNAs that read codons beginning with adenine. Is involved in the transfer of the threonylcarbamoyl moiety of threonylcarbamoyl-AMP (TC-AMP) to the N6 group of A37, together with TsaD and TsaB. TsaE seems to play an indirect role in the t(6)A biosynthesis pathway, possibly in regulating the core enzymatic function of TsaD.</text>
</comment>
<keyword evidence="9" id="KW-0460">Magnesium</keyword>
<dbReference type="NCBIfam" id="TIGR00150">
    <property type="entry name" value="T6A_YjeE"/>
    <property type="match status" value="1"/>
</dbReference>
<evidence type="ECO:0000256" key="11">
    <source>
        <dbReference type="ARBA" id="ARBA00032441"/>
    </source>
</evidence>
<dbReference type="PANTHER" id="PTHR33540">
    <property type="entry name" value="TRNA THREONYLCARBAMOYLADENOSINE BIOSYNTHESIS PROTEIN TSAE"/>
    <property type="match status" value="1"/>
</dbReference>
<dbReference type="AlphaFoldDB" id="A0A840IJ16"/>
<dbReference type="RefSeq" id="WP_183343728.1">
    <property type="nucleotide sequence ID" value="NZ_JACHNU010000005.1"/>
</dbReference>
<dbReference type="SUPFAM" id="SSF52540">
    <property type="entry name" value="P-loop containing nucleoside triphosphate hydrolases"/>
    <property type="match status" value="1"/>
</dbReference>
<accession>A0A840IJ16</accession>
<comment type="similarity">
    <text evidence="2">Belongs to the TsaE family.</text>
</comment>
<evidence type="ECO:0000313" key="13">
    <source>
        <dbReference type="Proteomes" id="UP000585272"/>
    </source>
</evidence>
<dbReference type="InterPro" id="IPR027417">
    <property type="entry name" value="P-loop_NTPase"/>
</dbReference>
<dbReference type="Pfam" id="PF02367">
    <property type="entry name" value="TsaE"/>
    <property type="match status" value="1"/>
</dbReference>
<sequence>MSPRRPSLPAGAHRTAGPEETEALAARVAAALEPGDVVLLSGDLGAGKTTFVRGAARALGVEGAVTSPTFTIGQRYHGRVGVSHLDLYRLGDLADEDPALLADYLTPERIAFVEWPRAAEPALADAGVTVAARVRLEHAGGDARVITVEPV</sequence>
<evidence type="ECO:0000256" key="7">
    <source>
        <dbReference type="ARBA" id="ARBA00022741"/>
    </source>
</evidence>
<dbReference type="GO" id="GO:0005737">
    <property type="term" value="C:cytoplasm"/>
    <property type="evidence" value="ECO:0007669"/>
    <property type="project" value="UniProtKB-SubCell"/>
</dbReference>
<evidence type="ECO:0000256" key="1">
    <source>
        <dbReference type="ARBA" id="ARBA00004496"/>
    </source>
</evidence>
<dbReference type="EMBL" id="JACHNU010000005">
    <property type="protein sequence ID" value="MBB4664014.1"/>
    <property type="molecule type" value="Genomic_DNA"/>
</dbReference>
<keyword evidence="6" id="KW-0479">Metal-binding</keyword>
<evidence type="ECO:0000256" key="2">
    <source>
        <dbReference type="ARBA" id="ARBA00007599"/>
    </source>
</evidence>
<dbReference type="GO" id="GO:0002949">
    <property type="term" value="P:tRNA threonylcarbamoyladenosine modification"/>
    <property type="evidence" value="ECO:0007669"/>
    <property type="project" value="InterPro"/>
</dbReference>
<keyword evidence="7" id="KW-0547">Nucleotide-binding</keyword>
<name>A0A840IJ16_9ACTN</name>
<evidence type="ECO:0000256" key="6">
    <source>
        <dbReference type="ARBA" id="ARBA00022723"/>
    </source>
</evidence>
<dbReference type="Proteomes" id="UP000585272">
    <property type="component" value="Unassembled WGS sequence"/>
</dbReference>
<reference evidence="12 13" key="1">
    <citation type="submission" date="2020-08" db="EMBL/GenBank/DDBJ databases">
        <title>Genomic Encyclopedia of Archaeal and Bacterial Type Strains, Phase II (KMG-II): from individual species to whole genera.</title>
        <authorList>
            <person name="Goeker M."/>
        </authorList>
    </citation>
    <scope>NUCLEOTIDE SEQUENCE [LARGE SCALE GENOMIC DNA]</scope>
    <source>
        <strain evidence="12 13">DSM 23288</strain>
    </source>
</reference>
<comment type="subcellular location">
    <subcellularLocation>
        <location evidence="1">Cytoplasm</location>
    </subcellularLocation>
</comment>
<protein>
    <recommendedName>
        <fullName evidence="3">tRNA threonylcarbamoyladenosine biosynthesis protein TsaE</fullName>
    </recommendedName>
    <alternativeName>
        <fullName evidence="11">t(6)A37 threonylcarbamoyladenosine biosynthesis protein TsaE</fullName>
    </alternativeName>
</protein>
<dbReference type="Gene3D" id="3.40.50.300">
    <property type="entry name" value="P-loop containing nucleotide triphosphate hydrolases"/>
    <property type="match status" value="1"/>
</dbReference>
<gene>
    <name evidence="12" type="ORF">BDZ31_003615</name>
</gene>
<keyword evidence="13" id="KW-1185">Reference proteome</keyword>
<proteinExistence type="inferred from homology"/>
<evidence type="ECO:0000313" key="12">
    <source>
        <dbReference type="EMBL" id="MBB4664014.1"/>
    </source>
</evidence>
<dbReference type="GO" id="GO:0005524">
    <property type="term" value="F:ATP binding"/>
    <property type="evidence" value="ECO:0007669"/>
    <property type="project" value="UniProtKB-KW"/>
</dbReference>
<keyword evidence="8" id="KW-0067">ATP-binding</keyword>
<evidence type="ECO:0000256" key="5">
    <source>
        <dbReference type="ARBA" id="ARBA00022694"/>
    </source>
</evidence>
<evidence type="ECO:0000256" key="3">
    <source>
        <dbReference type="ARBA" id="ARBA00019010"/>
    </source>
</evidence>
<evidence type="ECO:0000256" key="10">
    <source>
        <dbReference type="ARBA" id="ARBA00024908"/>
    </source>
</evidence>
<keyword evidence="4" id="KW-0963">Cytoplasm</keyword>
<comment type="caution">
    <text evidence="12">The sequence shown here is derived from an EMBL/GenBank/DDBJ whole genome shotgun (WGS) entry which is preliminary data.</text>
</comment>